<accession>A0AAW1S5P3</accession>
<dbReference type="EMBL" id="JALJOS010000003">
    <property type="protein sequence ID" value="KAK9841604.1"/>
    <property type="molecule type" value="Genomic_DNA"/>
</dbReference>
<feature type="region of interest" description="Disordered" evidence="1">
    <location>
        <begin position="1"/>
        <end position="42"/>
    </location>
</feature>
<keyword evidence="3" id="KW-1185">Reference proteome</keyword>
<dbReference type="AlphaFoldDB" id="A0AAW1S5P3"/>
<organism evidence="2 3">
    <name type="scientific">Apatococcus lobatus</name>
    <dbReference type="NCBI Taxonomy" id="904363"/>
    <lineage>
        <taxon>Eukaryota</taxon>
        <taxon>Viridiplantae</taxon>
        <taxon>Chlorophyta</taxon>
        <taxon>core chlorophytes</taxon>
        <taxon>Trebouxiophyceae</taxon>
        <taxon>Chlorellales</taxon>
        <taxon>Chlorellaceae</taxon>
        <taxon>Apatococcus</taxon>
    </lineage>
</organism>
<sequence>MEAPILRRESMTLGTPRKRRHSSLQSKLDECLSSPGPDEMSPIRASKRMLSEAMAVDLSRLNMELSDCKGLHTGSYHDELLRQPCFDGSSEAGPSGSGDLHTAALRSPSGLHLHEATAGRSVATSNLADGPKFVPWRSGDASQPICGSHQPFAGRLVTPERRACNRIQANKAPPSPNDPELCTNLRKSALLRSMLSRSEEPARHSATSPRQSRMQASAAVLARAASVESDAMSMSQKSMSMSISYDIDECDQEEEVQS</sequence>
<evidence type="ECO:0000256" key="1">
    <source>
        <dbReference type="SAM" id="MobiDB-lite"/>
    </source>
</evidence>
<reference evidence="2 3" key="1">
    <citation type="journal article" date="2024" name="Nat. Commun.">
        <title>Phylogenomics reveals the evolutionary origins of lichenization in chlorophyte algae.</title>
        <authorList>
            <person name="Puginier C."/>
            <person name="Libourel C."/>
            <person name="Otte J."/>
            <person name="Skaloud P."/>
            <person name="Haon M."/>
            <person name="Grisel S."/>
            <person name="Petersen M."/>
            <person name="Berrin J.G."/>
            <person name="Delaux P.M."/>
            <person name="Dal Grande F."/>
            <person name="Keller J."/>
        </authorList>
    </citation>
    <scope>NUCLEOTIDE SEQUENCE [LARGE SCALE GENOMIC DNA]</scope>
    <source>
        <strain evidence="2 3">SAG 2145</strain>
    </source>
</reference>
<feature type="region of interest" description="Disordered" evidence="1">
    <location>
        <begin position="195"/>
        <end position="221"/>
    </location>
</feature>
<gene>
    <name evidence="2" type="ORF">WJX74_008606</name>
</gene>
<feature type="compositionally biased region" description="Polar residues" evidence="1">
    <location>
        <begin position="205"/>
        <end position="215"/>
    </location>
</feature>
<comment type="caution">
    <text evidence="2">The sequence shown here is derived from an EMBL/GenBank/DDBJ whole genome shotgun (WGS) entry which is preliminary data.</text>
</comment>
<evidence type="ECO:0000313" key="3">
    <source>
        <dbReference type="Proteomes" id="UP001438707"/>
    </source>
</evidence>
<protein>
    <submittedName>
        <fullName evidence="2">Uncharacterized protein</fullName>
    </submittedName>
</protein>
<evidence type="ECO:0000313" key="2">
    <source>
        <dbReference type="EMBL" id="KAK9841604.1"/>
    </source>
</evidence>
<name>A0AAW1S5P3_9CHLO</name>
<proteinExistence type="predicted"/>
<feature type="compositionally biased region" description="Basic and acidic residues" evidence="1">
    <location>
        <begin position="1"/>
        <end position="10"/>
    </location>
</feature>
<dbReference type="Proteomes" id="UP001438707">
    <property type="component" value="Unassembled WGS sequence"/>
</dbReference>